<protein>
    <submittedName>
        <fullName evidence="6">ABC transporter substrate-binding protein</fullName>
    </submittedName>
</protein>
<evidence type="ECO:0000313" key="7">
    <source>
        <dbReference type="Proteomes" id="UP001378242"/>
    </source>
</evidence>
<evidence type="ECO:0000256" key="1">
    <source>
        <dbReference type="ARBA" id="ARBA00004196"/>
    </source>
</evidence>
<evidence type="ECO:0000313" key="6">
    <source>
        <dbReference type="EMBL" id="MEL0615453.1"/>
    </source>
</evidence>
<evidence type="ECO:0000256" key="4">
    <source>
        <dbReference type="SAM" id="MobiDB-lite"/>
    </source>
</evidence>
<evidence type="ECO:0000256" key="3">
    <source>
        <dbReference type="ARBA" id="ARBA00022729"/>
    </source>
</evidence>
<dbReference type="InterPro" id="IPR025997">
    <property type="entry name" value="SBP_2_dom"/>
</dbReference>
<dbReference type="PANTHER" id="PTHR46847">
    <property type="entry name" value="D-ALLOSE-BINDING PERIPLASMIC PROTEIN-RELATED"/>
    <property type="match status" value="1"/>
</dbReference>
<dbReference type="RefSeq" id="WP_341541666.1">
    <property type="nucleotide sequence ID" value="NZ_JBAKAP010000001.1"/>
</dbReference>
<organism evidence="6 7">
    <name type="scientific">Cobetia marina</name>
    <name type="common">Deleya marina</name>
    <dbReference type="NCBI Taxonomy" id="28258"/>
    <lineage>
        <taxon>Bacteria</taxon>
        <taxon>Pseudomonadati</taxon>
        <taxon>Pseudomonadota</taxon>
        <taxon>Gammaproteobacteria</taxon>
        <taxon>Oceanospirillales</taxon>
        <taxon>Halomonadaceae</taxon>
        <taxon>Cobetia</taxon>
    </lineage>
</organism>
<proteinExistence type="inferred from homology"/>
<accession>A0ABU9GAG0</accession>
<dbReference type="SUPFAM" id="SSF53822">
    <property type="entry name" value="Periplasmic binding protein-like I"/>
    <property type="match status" value="1"/>
</dbReference>
<gene>
    <name evidence="6" type="ORF">V6243_01325</name>
</gene>
<name>A0ABU9GAG0_COBMA</name>
<feature type="region of interest" description="Disordered" evidence="4">
    <location>
        <begin position="354"/>
        <end position="381"/>
    </location>
</feature>
<dbReference type="InterPro" id="IPR028082">
    <property type="entry name" value="Peripla_BP_I"/>
</dbReference>
<comment type="similarity">
    <text evidence="2">Belongs to the bacterial solute-binding protein 2 family.</text>
</comment>
<keyword evidence="7" id="KW-1185">Reference proteome</keyword>
<feature type="domain" description="Periplasmic binding protein" evidence="5">
    <location>
        <begin position="18"/>
        <end position="289"/>
    </location>
</feature>
<evidence type="ECO:0000259" key="5">
    <source>
        <dbReference type="Pfam" id="PF13407"/>
    </source>
</evidence>
<comment type="caution">
    <text evidence="6">The sequence shown here is derived from an EMBL/GenBank/DDBJ whole genome shotgun (WGS) entry which is preliminary data.</text>
</comment>
<dbReference type="Pfam" id="PF13407">
    <property type="entry name" value="Peripla_BP_4"/>
    <property type="match status" value="1"/>
</dbReference>
<dbReference type="EMBL" id="JBAKAP010000001">
    <property type="protein sequence ID" value="MEL0615453.1"/>
    <property type="molecule type" value="Genomic_DNA"/>
</dbReference>
<sequence length="381" mass="41351">MSISTMTQAESLRPIKQVVFLNPGYSTETFWGQAIIAASTTAESLGMHLEVFSARRNTDEFIRMGKQVLNRESPPDLLITTNNHGLAVPLIEISHAVRVPMIIIVNSLTPRQARALGKPLGRYPYWLGSVSPDHQQGGHDSMVALINRHDVLHGKSDGRGIALVGGLHDEATRLRVRGVQDALLRAPHLSLDRIFQANWSYEDAYRKVESYLRHQTDARPLRMIWAANDLMGIAAIDALKHNGLRPGKDVVVAGMGWTRAGIDHLRSGEMEVSAGGGALATAWSLVLLAAVQQGSLQARDIGTRYYTMGIALAGDPEAFLDRIPLEVLALQPMDHLINEVATLPPDASPFLPMPAHATSSSSVAAPNALTAAHQGARRHAQ</sequence>
<comment type="subcellular location">
    <subcellularLocation>
        <location evidence="1">Cell envelope</location>
    </subcellularLocation>
</comment>
<dbReference type="CDD" id="cd06324">
    <property type="entry name" value="PBP1_ABC_sugar_binding-like"/>
    <property type="match status" value="1"/>
</dbReference>
<reference evidence="6 7" key="1">
    <citation type="submission" date="2024-02" db="EMBL/GenBank/DDBJ databases">
        <title>Bacteria isolated from the canopy kelp, Nereocystis luetkeana.</title>
        <authorList>
            <person name="Pfister C.A."/>
            <person name="Younker I.T."/>
            <person name="Light S.H."/>
        </authorList>
    </citation>
    <scope>NUCLEOTIDE SEQUENCE [LARGE SCALE GENOMIC DNA]</scope>
    <source>
        <strain evidence="6 7">TI.5.07</strain>
    </source>
</reference>
<dbReference type="Gene3D" id="3.40.50.2300">
    <property type="match status" value="2"/>
</dbReference>
<dbReference type="PANTHER" id="PTHR46847:SF2">
    <property type="entry name" value="ABC TRANSPORTER SUGAR-BINDING PROTEIN"/>
    <property type="match status" value="1"/>
</dbReference>
<dbReference type="Proteomes" id="UP001378242">
    <property type="component" value="Unassembled WGS sequence"/>
</dbReference>
<evidence type="ECO:0000256" key="2">
    <source>
        <dbReference type="ARBA" id="ARBA00007639"/>
    </source>
</evidence>
<keyword evidence="3" id="KW-0732">Signal</keyword>